<dbReference type="AlphaFoldDB" id="A0A7S3V145"/>
<name>A0A7S3V145_9STRA</name>
<sequence length="276" mass="31285">MSSLNFIREKGLGAYFSGTGACKYFRVEDVRNVAIRKHGIDNLILKAEAKNKRIDIKLEKRKQEIALREQRRLEEIEAEKQARLESKRKIKEKKRFEEYGKKLVSAFSQAGLELDESHISKLVENAKNNNTNDKNKMDIEIDLVENEDTENVPPAQKKAKTHCDDNDNAKDKLIAKLQSQNAAVKAKLASASSKSNKAEKEHILLWICSAGKGHGKTWKKKSLRVIGVYASKEQAVSKQMQIMAKYPNCGHGDILVGDTWEDEIDLVVRPVEEVKL</sequence>
<feature type="coiled-coil region" evidence="1">
    <location>
        <begin position="174"/>
        <end position="201"/>
    </location>
</feature>
<proteinExistence type="predicted"/>
<reference evidence="2" key="1">
    <citation type="submission" date="2021-01" db="EMBL/GenBank/DDBJ databases">
        <authorList>
            <person name="Corre E."/>
            <person name="Pelletier E."/>
            <person name="Niang G."/>
            <person name="Scheremetjew M."/>
            <person name="Finn R."/>
            <person name="Kale V."/>
            <person name="Holt S."/>
            <person name="Cochrane G."/>
            <person name="Meng A."/>
            <person name="Brown T."/>
            <person name="Cohen L."/>
        </authorList>
    </citation>
    <scope>NUCLEOTIDE SEQUENCE</scope>
    <source>
        <strain evidence="2">GSBS06</strain>
    </source>
</reference>
<feature type="coiled-coil region" evidence="1">
    <location>
        <begin position="44"/>
        <end position="93"/>
    </location>
</feature>
<organism evidence="2">
    <name type="scientific">Aplanochytrium stocchinoi</name>
    <dbReference type="NCBI Taxonomy" id="215587"/>
    <lineage>
        <taxon>Eukaryota</taxon>
        <taxon>Sar</taxon>
        <taxon>Stramenopiles</taxon>
        <taxon>Bigyra</taxon>
        <taxon>Labyrinthulomycetes</taxon>
        <taxon>Thraustochytrida</taxon>
        <taxon>Thraustochytriidae</taxon>
        <taxon>Aplanochytrium</taxon>
    </lineage>
</organism>
<evidence type="ECO:0000256" key="1">
    <source>
        <dbReference type="SAM" id="Coils"/>
    </source>
</evidence>
<evidence type="ECO:0000313" key="2">
    <source>
        <dbReference type="EMBL" id="CAE0445155.1"/>
    </source>
</evidence>
<dbReference type="EMBL" id="HBIN01019906">
    <property type="protein sequence ID" value="CAE0445155.1"/>
    <property type="molecule type" value="Transcribed_RNA"/>
</dbReference>
<gene>
    <name evidence="2" type="ORF">ASTO00021_LOCUS15183</name>
</gene>
<accession>A0A7S3V145</accession>
<keyword evidence="1" id="KW-0175">Coiled coil</keyword>
<protein>
    <submittedName>
        <fullName evidence="2">Uncharacterized protein</fullName>
    </submittedName>
</protein>